<dbReference type="AlphaFoldDB" id="A0A6G0U5T4"/>
<keyword evidence="2" id="KW-1185">Reference proteome</keyword>
<proteinExistence type="predicted"/>
<name>A0A6G0U5T4_APHGL</name>
<organism evidence="1 2">
    <name type="scientific">Aphis glycines</name>
    <name type="common">Soybean aphid</name>
    <dbReference type="NCBI Taxonomy" id="307491"/>
    <lineage>
        <taxon>Eukaryota</taxon>
        <taxon>Metazoa</taxon>
        <taxon>Ecdysozoa</taxon>
        <taxon>Arthropoda</taxon>
        <taxon>Hexapoda</taxon>
        <taxon>Insecta</taxon>
        <taxon>Pterygota</taxon>
        <taxon>Neoptera</taxon>
        <taxon>Paraneoptera</taxon>
        <taxon>Hemiptera</taxon>
        <taxon>Sternorrhyncha</taxon>
        <taxon>Aphidomorpha</taxon>
        <taxon>Aphidoidea</taxon>
        <taxon>Aphididae</taxon>
        <taxon>Aphidini</taxon>
        <taxon>Aphis</taxon>
        <taxon>Aphis</taxon>
    </lineage>
</organism>
<evidence type="ECO:0000313" key="2">
    <source>
        <dbReference type="Proteomes" id="UP000475862"/>
    </source>
</evidence>
<comment type="caution">
    <text evidence="1">The sequence shown here is derived from an EMBL/GenBank/DDBJ whole genome shotgun (WGS) entry which is preliminary data.</text>
</comment>
<sequence length="178" mass="21112">MIDRILFNYITIYSYIKQSIFFRRQRKRRKYVIVGGNGMACSVRNRKSYKILNIIIMRKRVSVMYIQHNMCILNFNIKQTTQTFSTIKNLTLQKNAILILSITITCEHFEEICSNIDYMIKSSHFFLPTFWFFNITSIVMISEYQIRVTFTGSGYSFSFSSRFQAPTLAHRSNIVETR</sequence>
<dbReference type="Proteomes" id="UP000475862">
    <property type="component" value="Unassembled WGS sequence"/>
</dbReference>
<reference evidence="1 2" key="1">
    <citation type="submission" date="2019-08" db="EMBL/GenBank/DDBJ databases">
        <title>The genome of the soybean aphid Biotype 1, its phylome, world population structure and adaptation to the North American continent.</title>
        <authorList>
            <person name="Giordano R."/>
            <person name="Donthu R.K."/>
            <person name="Hernandez A.G."/>
            <person name="Wright C.L."/>
            <person name="Zimin A.V."/>
        </authorList>
    </citation>
    <scope>NUCLEOTIDE SEQUENCE [LARGE SCALE GENOMIC DNA]</scope>
    <source>
        <tissue evidence="1">Whole aphids</tissue>
    </source>
</reference>
<protein>
    <submittedName>
        <fullName evidence="1">Uncharacterized protein</fullName>
    </submittedName>
</protein>
<accession>A0A6G0U5T4</accession>
<gene>
    <name evidence="1" type="ORF">AGLY_001613</name>
</gene>
<dbReference type="EMBL" id="VYZN01000002">
    <property type="protein sequence ID" value="KAE9544434.1"/>
    <property type="molecule type" value="Genomic_DNA"/>
</dbReference>
<evidence type="ECO:0000313" key="1">
    <source>
        <dbReference type="EMBL" id="KAE9544434.1"/>
    </source>
</evidence>